<dbReference type="GO" id="GO:0035497">
    <property type="term" value="F:cAMP response element binding"/>
    <property type="evidence" value="ECO:0007669"/>
    <property type="project" value="TreeGrafter"/>
</dbReference>
<evidence type="ECO:0000256" key="7">
    <source>
        <dbReference type="SAM" id="MobiDB-lite"/>
    </source>
</evidence>
<keyword evidence="5" id="KW-0539">Nucleus</keyword>
<comment type="subcellular location">
    <subcellularLocation>
        <location evidence="1">Nucleus</location>
    </subcellularLocation>
</comment>
<dbReference type="PANTHER" id="PTHR46004:SF3">
    <property type="entry name" value="CYCLIC AMP RESPONSE ELEMENT-BINDING PROTEIN A"/>
    <property type="match status" value="1"/>
</dbReference>
<reference evidence="9" key="1">
    <citation type="submission" date="2021-01" db="UniProtKB">
        <authorList>
            <consortium name="EnsemblMetazoa"/>
        </authorList>
    </citation>
    <scope>IDENTIFICATION</scope>
</reference>
<evidence type="ECO:0000313" key="10">
    <source>
        <dbReference type="Proteomes" id="UP000594260"/>
    </source>
</evidence>
<dbReference type="PANTHER" id="PTHR46004">
    <property type="entry name" value="CYCLIC AMP RESPONSE ELEMENT-BINDING PROTEIN A"/>
    <property type="match status" value="1"/>
</dbReference>
<evidence type="ECO:0000313" key="9">
    <source>
        <dbReference type="EnsemblMetazoa" id="XP_022653042"/>
    </source>
</evidence>
<evidence type="ECO:0000256" key="4">
    <source>
        <dbReference type="ARBA" id="ARBA00023163"/>
    </source>
</evidence>
<dbReference type="SUPFAM" id="SSF57959">
    <property type="entry name" value="Leucine zipper domain"/>
    <property type="match status" value="1"/>
</dbReference>
<evidence type="ECO:0000259" key="8">
    <source>
        <dbReference type="PROSITE" id="PS50217"/>
    </source>
</evidence>
<dbReference type="Gene3D" id="1.20.5.170">
    <property type="match status" value="1"/>
</dbReference>
<feature type="region of interest" description="Disordered" evidence="7">
    <location>
        <begin position="157"/>
        <end position="188"/>
    </location>
</feature>
<dbReference type="AlphaFoldDB" id="A0A7M7JJB2"/>
<keyword evidence="3" id="KW-0238">DNA-binding</keyword>
<proteinExistence type="predicted"/>
<sequence>MMDTMDVVTSTFYDMNDNDLKELWNSDGFDESGELGGGAGSGPEWLLPGSPLLFQDRMMSGCDTVTGEHSYSSQQEATVGSQESDDTVHQFVLPHIKMEEEDLDSEIFSAVPVATATGQTELRPMEIKEEGPRITSPASESQMPTAAPIGRIMSASAVKRKAPARSSTLSLQSVGSKPSNSTGLDSPVRGVVTQNGLGIHHSCSSTSILEAVTSITCPGPVPTPSSCPPSGPSTMASLRVKLEPGLNCLPPSPPSSVSNDSESDESLYPHATPEGVIGGNHSQHVTASQKCKKSPPSNAISAQLTSQLLSSQMAGSRSGALLLTEEEKRTLIAEGYPVPTRLPLSKAEERSLKKIRRKIKNKISAQESRRKKKEYMDALEKRVEILTAQQREMRSRYERLEQTNRELVEQLRVLQSTLDEGVATEENVEEIINITDIPSEDVSC</sequence>
<feature type="domain" description="BZIP" evidence="8">
    <location>
        <begin position="351"/>
        <end position="414"/>
    </location>
</feature>
<evidence type="ECO:0000256" key="2">
    <source>
        <dbReference type="ARBA" id="ARBA00023015"/>
    </source>
</evidence>
<organism evidence="9 10">
    <name type="scientific">Varroa destructor</name>
    <name type="common">Honeybee mite</name>
    <dbReference type="NCBI Taxonomy" id="109461"/>
    <lineage>
        <taxon>Eukaryota</taxon>
        <taxon>Metazoa</taxon>
        <taxon>Ecdysozoa</taxon>
        <taxon>Arthropoda</taxon>
        <taxon>Chelicerata</taxon>
        <taxon>Arachnida</taxon>
        <taxon>Acari</taxon>
        <taxon>Parasitiformes</taxon>
        <taxon>Mesostigmata</taxon>
        <taxon>Gamasina</taxon>
        <taxon>Dermanyssoidea</taxon>
        <taxon>Varroidae</taxon>
        <taxon>Varroa</taxon>
    </lineage>
</organism>
<dbReference type="Proteomes" id="UP000594260">
    <property type="component" value="Unplaced"/>
</dbReference>
<dbReference type="InterPro" id="IPR046347">
    <property type="entry name" value="bZIP_sf"/>
</dbReference>
<dbReference type="KEGG" id="vde:111246918"/>
<dbReference type="EnsemblMetazoa" id="XM_022797307">
    <property type="protein sequence ID" value="XP_022653042"/>
    <property type="gene ID" value="LOC111246918"/>
</dbReference>
<dbReference type="GO" id="GO:0005634">
    <property type="term" value="C:nucleus"/>
    <property type="evidence" value="ECO:0007669"/>
    <property type="project" value="UniProtKB-SubCell"/>
</dbReference>
<dbReference type="EnsemblMetazoa" id="XM_022797306">
    <property type="protein sequence ID" value="XP_022653041"/>
    <property type="gene ID" value="LOC111246918"/>
</dbReference>
<evidence type="ECO:0000256" key="3">
    <source>
        <dbReference type="ARBA" id="ARBA00023125"/>
    </source>
</evidence>
<evidence type="ECO:0000256" key="1">
    <source>
        <dbReference type="ARBA" id="ARBA00004123"/>
    </source>
</evidence>
<protein>
    <recommendedName>
        <fullName evidence="8">BZIP domain-containing protein</fullName>
    </recommendedName>
</protein>
<keyword evidence="6" id="KW-0175">Coiled coil</keyword>
<dbReference type="OrthoDB" id="674948at2759"/>
<dbReference type="InParanoid" id="A0A7M7JJB2"/>
<feature type="region of interest" description="Disordered" evidence="7">
    <location>
        <begin position="244"/>
        <end position="299"/>
    </location>
</feature>
<dbReference type="PROSITE" id="PS00036">
    <property type="entry name" value="BZIP_BASIC"/>
    <property type="match status" value="1"/>
</dbReference>
<keyword evidence="10" id="KW-1185">Reference proteome</keyword>
<feature type="compositionally biased region" description="Polar residues" evidence="7">
    <location>
        <begin position="165"/>
        <end position="184"/>
    </location>
</feature>
<dbReference type="SMART" id="SM00338">
    <property type="entry name" value="BRLZ"/>
    <property type="match status" value="1"/>
</dbReference>
<keyword evidence="4" id="KW-0804">Transcription</keyword>
<keyword evidence="2" id="KW-0805">Transcription regulation</keyword>
<dbReference type="GeneID" id="111246918"/>
<dbReference type="PROSITE" id="PS50217">
    <property type="entry name" value="BZIP"/>
    <property type="match status" value="1"/>
</dbReference>
<dbReference type="InterPro" id="IPR004827">
    <property type="entry name" value="bZIP"/>
</dbReference>
<dbReference type="GO" id="GO:0000981">
    <property type="term" value="F:DNA-binding transcription factor activity, RNA polymerase II-specific"/>
    <property type="evidence" value="ECO:0007669"/>
    <property type="project" value="TreeGrafter"/>
</dbReference>
<feature type="compositionally biased region" description="Polar residues" evidence="7">
    <location>
        <begin position="280"/>
        <end position="299"/>
    </location>
</feature>
<dbReference type="RefSeq" id="XP_022653041.1">
    <property type="nucleotide sequence ID" value="XM_022797306.1"/>
</dbReference>
<name>A0A7M7JJB2_VARDE</name>
<evidence type="ECO:0000256" key="6">
    <source>
        <dbReference type="SAM" id="Coils"/>
    </source>
</evidence>
<dbReference type="Pfam" id="PF00170">
    <property type="entry name" value="bZIP_1"/>
    <property type="match status" value="1"/>
</dbReference>
<dbReference type="FunCoup" id="A0A7M7JJB2">
    <property type="interactions" value="13"/>
</dbReference>
<evidence type="ECO:0000256" key="5">
    <source>
        <dbReference type="ARBA" id="ARBA00023242"/>
    </source>
</evidence>
<accession>A0A7M7JJB2</accession>
<dbReference type="CDD" id="cd14689">
    <property type="entry name" value="bZIP_CREB3"/>
    <property type="match status" value="1"/>
</dbReference>
<feature type="coiled-coil region" evidence="6">
    <location>
        <begin position="369"/>
        <end position="420"/>
    </location>
</feature>
<dbReference type="RefSeq" id="XP_022653042.1">
    <property type="nucleotide sequence ID" value="XM_022797307.1"/>
</dbReference>